<evidence type="ECO:0000313" key="1">
    <source>
        <dbReference type="EMBL" id="HDN84879.1"/>
    </source>
</evidence>
<protein>
    <recommendedName>
        <fullName evidence="2">Septum formation initiator family protein</fullName>
    </recommendedName>
</protein>
<name>A0A7V0MZE8_UNCAE</name>
<dbReference type="Proteomes" id="UP000885660">
    <property type="component" value="Unassembled WGS sequence"/>
</dbReference>
<gene>
    <name evidence="1" type="ORF">ENG47_03875</name>
</gene>
<dbReference type="EMBL" id="DRBC01000232">
    <property type="protein sequence ID" value="HDN84879.1"/>
    <property type="molecule type" value="Genomic_DNA"/>
</dbReference>
<dbReference type="AlphaFoldDB" id="A0A7V0MZE8"/>
<organism evidence="1">
    <name type="scientific">Aerophobetes bacterium</name>
    <dbReference type="NCBI Taxonomy" id="2030807"/>
    <lineage>
        <taxon>Bacteria</taxon>
        <taxon>Candidatus Aerophobota</taxon>
    </lineage>
</organism>
<proteinExistence type="predicted"/>
<comment type="caution">
    <text evidence="1">The sequence shown here is derived from an EMBL/GenBank/DDBJ whole genome shotgun (WGS) entry which is preliminary data.</text>
</comment>
<accession>A0A7V0MZE8</accession>
<reference evidence="1" key="1">
    <citation type="journal article" date="2020" name="mSystems">
        <title>Genome- and Community-Level Interaction Insights into Carbon Utilization and Element Cycling Functions of Hydrothermarchaeota in Hydrothermal Sediment.</title>
        <authorList>
            <person name="Zhou Z."/>
            <person name="Liu Y."/>
            <person name="Xu W."/>
            <person name="Pan J."/>
            <person name="Luo Z.H."/>
            <person name="Li M."/>
        </authorList>
    </citation>
    <scope>NUCLEOTIDE SEQUENCE [LARGE SCALE GENOMIC DNA]</scope>
    <source>
        <strain evidence="1">HyVt-219</strain>
    </source>
</reference>
<sequence length="139" mass="16548">MKWLFLIVIFAVGFTGLQIYRNTEIMQRGYLLQKLNSKEKTLREKKGFLQEKLSSYLSFGKVENYARKKLSLTDPEEIRILEEKISPPRKSSSPPPLLIEKREEGIWILQIIHKFKRWLSFSVLKVKVKFFKIGKIFQR</sequence>
<evidence type="ECO:0008006" key="2">
    <source>
        <dbReference type="Google" id="ProtNLM"/>
    </source>
</evidence>